<gene>
    <name evidence="2" type="ORF">Fuma_06316</name>
</gene>
<reference evidence="2 3" key="1">
    <citation type="journal article" date="2016" name="Front. Microbiol.">
        <title>Fuerstia marisgermanicae gen. nov., sp. nov., an Unusual Member of the Phylum Planctomycetes from the German Wadden Sea.</title>
        <authorList>
            <person name="Kohn T."/>
            <person name="Heuer A."/>
            <person name="Jogler M."/>
            <person name="Vollmers J."/>
            <person name="Boedeker C."/>
            <person name="Bunk B."/>
            <person name="Rast P."/>
            <person name="Borchert D."/>
            <person name="Glockner I."/>
            <person name="Freese H.M."/>
            <person name="Klenk H.P."/>
            <person name="Overmann J."/>
            <person name="Kaster A.K."/>
            <person name="Rohde M."/>
            <person name="Wiegand S."/>
            <person name="Jogler C."/>
        </authorList>
    </citation>
    <scope>NUCLEOTIDE SEQUENCE [LARGE SCALE GENOMIC DNA]</scope>
    <source>
        <strain evidence="2 3">NH11</strain>
    </source>
</reference>
<keyword evidence="1" id="KW-0472">Membrane</keyword>
<dbReference type="KEGG" id="fmr:Fuma_06316"/>
<dbReference type="EMBL" id="CP017641">
    <property type="protein sequence ID" value="APZ96643.1"/>
    <property type="molecule type" value="Genomic_DNA"/>
</dbReference>
<evidence type="ECO:0000256" key="1">
    <source>
        <dbReference type="SAM" id="Phobius"/>
    </source>
</evidence>
<keyword evidence="3" id="KW-1185">Reference proteome</keyword>
<keyword evidence="1" id="KW-1133">Transmembrane helix</keyword>
<protein>
    <submittedName>
        <fullName evidence="2">Uncharacterized protein</fullName>
    </submittedName>
</protein>
<proteinExistence type="predicted"/>
<accession>A0A1P8WRF6</accession>
<feature type="transmembrane region" description="Helical" evidence="1">
    <location>
        <begin position="6"/>
        <end position="26"/>
    </location>
</feature>
<dbReference type="AlphaFoldDB" id="A0A1P8WRF6"/>
<organism evidence="2 3">
    <name type="scientific">Fuerstiella marisgermanici</name>
    <dbReference type="NCBI Taxonomy" id="1891926"/>
    <lineage>
        <taxon>Bacteria</taxon>
        <taxon>Pseudomonadati</taxon>
        <taxon>Planctomycetota</taxon>
        <taxon>Planctomycetia</taxon>
        <taxon>Planctomycetales</taxon>
        <taxon>Planctomycetaceae</taxon>
        <taxon>Fuerstiella</taxon>
    </lineage>
</organism>
<keyword evidence="1" id="KW-0812">Transmembrane</keyword>
<name>A0A1P8WRF6_9PLAN</name>
<dbReference type="Proteomes" id="UP000187735">
    <property type="component" value="Chromosome"/>
</dbReference>
<evidence type="ECO:0000313" key="3">
    <source>
        <dbReference type="Proteomes" id="UP000187735"/>
    </source>
</evidence>
<sequence>MARSAFNASLCFVGVAIVATCAVLFVQCRRIVVDNVATDNLFAQAVLHDVLRSLPARYPNGITPEELGKVLYSRVSLYTLVGFAFIGAAWARQYGFWSIAARPTTELPFDNSSDS</sequence>
<evidence type="ECO:0000313" key="2">
    <source>
        <dbReference type="EMBL" id="APZ96643.1"/>
    </source>
</evidence>